<accession>A0A9P8YE96</accession>
<keyword evidence="2" id="KW-1185">Reference proteome</keyword>
<evidence type="ECO:0000313" key="1">
    <source>
        <dbReference type="EMBL" id="KAH7035433.1"/>
    </source>
</evidence>
<organism evidence="1 2">
    <name type="scientific">Microdochium trichocladiopsis</name>
    <dbReference type="NCBI Taxonomy" id="1682393"/>
    <lineage>
        <taxon>Eukaryota</taxon>
        <taxon>Fungi</taxon>
        <taxon>Dikarya</taxon>
        <taxon>Ascomycota</taxon>
        <taxon>Pezizomycotina</taxon>
        <taxon>Sordariomycetes</taxon>
        <taxon>Xylariomycetidae</taxon>
        <taxon>Xylariales</taxon>
        <taxon>Microdochiaceae</taxon>
        <taxon>Microdochium</taxon>
    </lineage>
</organism>
<protein>
    <submittedName>
        <fullName evidence="1">Uncharacterized protein</fullName>
    </submittedName>
</protein>
<gene>
    <name evidence="1" type="ORF">B0I36DRAFT_347212</name>
</gene>
<dbReference type="GeneID" id="70186091"/>
<comment type="caution">
    <text evidence="1">The sequence shown here is derived from an EMBL/GenBank/DDBJ whole genome shotgun (WGS) entry which is preliminary data.</text>
</comment>
<reference evidence="1" key="1">
    <citation type="journal article" date="2021" name="Nat. Commun.">
        <title>Genetic determinants of endophytism in the Arabidopsis root mycobiome.</title>
        <authorList>
            <person name="Mesny F."/>
            <person name="Miyauchi S."/>
            <person name="Thiergart T."/>
            <person name="Pickel B."/>
            <person name="Atanasova L."/>
            <person name="Karlsson M."/>
            <person name="Huettel B."/>
            <person name="Barry K.W."/>
            <person name="Haridas S."/>
            <person name="Chen C."/>
            <person name="Bauer D."/>
            <person name="Andreopoulos W."/>
            <person name="Pangilinan J."/>
            <person name="LaButti K."/>
            <person name="Riley R."/>
            <person name="Lipzen A."/>
            <person name="Clum A."/>
            <person name="Drula E."/>
            <person name="Henrissat B."/>
            <person name="Kohler A."/>
            <person name="Grigoriev I.V."/>
            <person name="Martin F.M."/>
            <person name="Hacquard S."/>
        </authorList>
    </citation>
    <scope>NUCLEOTIDE SEQUENCE</scope>
    <source>
        <strain evidence="1">MPI-CAGE-CH-0230</strain>
    </source>
</reference>
<proteinExistence type="predicted"/>
<sequence>MHAASCLWRAASAHPPAASSLAALQGRGGGGDDDAIAALLCPDQATAPTANDSRFARTASKLICVRCRWCASVDRAASSTRPGLASSHSKGLSPLCSRERRLVPASWPSNAPGPSCVLCHLAPEDAGLRIRWGRVSTHSPQDQLGTGNLDLVRRPITSVLVGVGEGHSYCLAIRCGHES</sequence>
<name>A0A9P8YE96_9PEZI</name>
<dbReference type="EMBL" id="JAGTJQ010000003">
    <property type="protein sequence ID" value="KAH7035433.1"/>
    <property type="molecule type" value="Genomic_DNA"/>
</dbReference>
<evidence type="ECO:0000313" key="2">
    <source>
        <dbReference type="Proteomes" id="UP000756346"/>
    </source>
</evidence>
<dbReference type="Proteomes" id="UP000756346">
    <property type="component" value="Unassembled WGS sequence"/>
</dbReference>
<dbReference type="AlphaFoldDB" id="A0A9P8YE96"/>
<dbReference type="RefSeq" id="XP_046015526.1">
    <property type="nucleotide sequence ID" value="XM_046156545.1"/>
</dbReference>